<evidence type="ECO:0000313" key="1">
    <source>
        <dbReference type="EMBL" id="OGG77966.1"/>
    </source>
</evidence>
<organism evidence="1 2">
    <name type="scientific">Candidatus Kaiserbacteria bacterium RIFCSPLOWO2_01_FULL_52_12b</name>
    <dbReference type="NCBI Taxonomy" id="1798509"/>
    <lineage>
        <taxon>Bacteria</taxon>
        <taxon>Candidatus Kaiseribacteriota</taxon>
    </lineage>
</organism>
<dbReference type="EMBL" id="MFLW01000027">
    <property type="protein sequence ID" value="OGG77966.1"/>
    <property type="molecule type" value="Genomic_DNA"/>
</dbReference>
<evidence type="ECO:0000313" key="2">
    <source>
        <dbReference type="Proteomes" id="UP000178811"/>
    </source>
</evidence>
<reference evidence="1 2" key="1">
    <citation type="journal article" date="2016" name="Nat. Commun.">
        <title>Thousands of microbial genomes shed light on interconnected biogeochemical processes in an aquifer system.</title>
        <authorList>
            <person name="Anantharaman K."/>
            <person name="Brown C.T."/>
            <person name="Hug L.A."/>
            <person name="Sharon I."/>
            <person name="Castelle C.J."/>
            <person name="Probst A.J."/>
            <person name="Thomas B.C."/>
            <person name="Singh A."/>
            <person name="Wilkins M.J."/>
            <person name="Karaoz U."/>
            <person name="Brodie E.L."/>
            <person name="Williams K.H."/>
            <person name="Hubbard S.S."/>
            <person name="Banfield J.F."/>
        </authorList>
    </citation>
    <scope>NUCLEOTIDE SEQUENCE [LARGE SCALE GENOMIC DNA]</scope>
</reference>
<proteinExistence type="predicted"/>
<name>A0A1F6EWG6_9BACT</name>
<dbReference type="AlphaFoldDB" id="A0A1F6EWG6"/>
<sequence length="90" mass="10407">MKRFGLRIGQRVAIVMDSRLHDMGRVLRVGQPDGHEQIAISSDALKGKEVIFEFSWTEEAWRHVFQDPLTDPCVLCYRENESTYLIEGLN</sequence>
<accession>A0A1F6EWG6</accession>
<protein>
    <submittedName>
        <fullName evidence="1">Uncharacterized protein</fullName>
    </submittedName>
</protein>
<comment type="caution">
    <text evidence="1">The sequence shown here is derived from an EMBL/GenBank/DDBJ whole genome shotgun (WGS) entry which is preliminary data.</text>
</comment>
<dbReference type="Proteomes" id="UP000178811">
    <property type="component" value="Unassembled WGS sequence"/>
</dbReference>
<gene>
    <name evidence="1" type="ORF">A3A36_02285</name>
</gene>